<dbReference type="Proteomes" id="UP000002357">
    <property type="component" value="Chromosome"/>
</dbReference>
<evidence type="ECO:0000313" key="2">
    <source>
        <dbReference type="EMBL" id="EFG05404.1"/>
    </source>
</evidence>
<dbReference type="OrthoDB" id="6200718at2"/>
<evidence type="ECO:0000313" key="3">
    <source>
        <dbReference type="Proteomes" id="UP000002357"/>
    </source>
</evidence>
<feature type="domain" description="DUF4240" evidence="1">
    <location>
        <begin position="15"/>
        <end position="141"/>
    </location>
</feature>
<gene>
    <name evidence="2" type="ORF">SCLAV_0328</name>
</gene>
<protein>
    <recommendedName>
        <fullName evidence="1">DUF4240 domain-containing protein</fullName>
    </recommendedName>
</protein>
<evidence type="ECO:0000259" key="1">
    <source>
        <dbReference type="Pfam" id="PF14024"/>
    </source>
</evidence>
<dbReference type="KEGG" id="sclf:BB341_26135"/>
<dbReference type="AlphaFoldDB" id="B5H096"/>
<dbReference type="EMBL" id="CM000913">
    <property type="protein sequence ID" value="EFG05404.1"/>
    <property type="molecule type" value="Genomic_DNA"/>
</dbReference>
<reference evidence="2 3" key="1">
    <citation type="journal article" date="2010" name="Genome Biol. Evol.">
        <title>The sequence of a 1.8-mb bacterial linear plasmid reveals a rich evolutionary reservoir of secondary metabolic pathways.</title>
        <authorList>
            <person name="Medema M.H."/>
            <person name="Trefzer A."/>
            <person name="Kovalchuk A."/>
            <person name="van den Berg M."/>
            <person name="Mueller U."/>
            <person name="Heijne W."/>
            <person name="Wu L."/>
            <person name="Alam M.T."/>
            <person name="Ronning C.M."/>
            <person name="Nierman W.C."/>
            <person name="Bovenberg R.A.L."/>
            <person name="Breitling R."/>
            <person name="Takano E."/>
        </authorList>
    </citation>
    <scope>NUCLEOTIDE SEQUENCE [LARGE SCALE GENOMIC DNA]</scope>
    <source>
        <strain evidence="3">ATCC 27064 / DSM 738 / JCM 4710 / NBRC 13307 / NCIMB 12785 / NRRL 3585 / VKM Ac-602</strain>
    </source>
</reference>
<dbReference type="InterPro" id="IPR025334">
    <property type="entry name" value="DUF4240"/>
</dbReference>
<keyword evidence="3" id="KW-1185">Reference proteome</keyword>
<dbReference type="STRING" id="1901.BB341_26135"/>
<proteinExistence type="predicted"/>
<organism evidence="2 3">
    <name type="scientific">Streptomyces clavuligerus</name>
    <dbReference type="NCBI Taxonomy" id="1901"/>
    <lineage>
        <taxon>Bacteria</taxon>
        <taxon>Bacillati</taxon>
        <taxon>Actinomycetota</taxon>
        <taxon>Actinomycetes</taxon>
        <taxon>Kitasatosporales</taxon>
        <taxon>Streptomycetaceae</taxon>
        <taxon>Streptomyces</taxon>
    </lineage>
</organism>
<dbReference type="GeneID" id="93732968"/>
<name>B5H096_STRCL</name>
<dbReference type="Pfam" id="PF14024">
    <property type="entry name" value="DUF4240"/>
    <property type="match status" value="1"/>
</dbReference>
<dbReference type="eggNOG" id="COG3831">
    <property type="taxonomic scope" value="Bacteria"/>
</dbReference>
<dbReference type="RefSeq" id="WP_003957667.1">
    <property type="nucleotide sequence ID" value="NZ_CM000913.1"/>
</dbReference>
<sequence>MTMDIAAAHETLPLDDFWQLIDAARERATEERPFAQALTDILADCPPQTILAYERTFTDVHERLYRWDVWAAAFLIGGGCSDDSFMDFRAGVISQGREWYERVLASPDSLARHPLALDGDPGHLENLFDERVNYAAAKAYPRALGDPEAWDAMVAEGYDADEPEEDTMGEAFDFGDEREMRRRLPSLTVLIADGEDRP</sequence>
<accession>B5H096</accession>